<evidence type="ECO:0000256" key="11">
    <source>
        <dbReference type="ARBA" id="ARBA00048802"/>
    </source>
</evidence>
<dbReference type="GO" id="GO:0017150">
    <property type="term" value="F:tRNA dihydrouridine synthase activity"/>
    <property type="evidence" value="ECO:0007669"/>
    <property type="project" value="InterPro"/>
</dbReference>
<dbReference type="Gene3D" id="1.10.1200.80">
    <property type="entry name" value="Putative flavin oxidoreducatase, domain 2"/>
    <property type="match status" value="1"/>
</dbReference>
<evidence type="ECO:0000256" key="2">
    <source>
        <dbReference type="ARBA" id="ARBA00002790"/>
    </source>
</evidence>
<keyword evidence="7" id="KW-0521">NADP</keyword>
<evidence type="ECO:0000256" key="9">
    <source>
        <dbReference type="ARBA" id="ARBA00023002"/>
    </source>
</evidence>
<dbReference type="InterPro" id="IPR035587">
    <property type="entry name" value="DUS-like_FMN-bd"/>
</dbReference>
<comment type="catalytic activity">
    <reaction evidence="10">
        <text>a 5,6-dihydrouridine in tRNA + NADP(+) = a uridine in tRNA + NADPH + H(+)</text>
        <dbReference type="Rhea" id="RHEA:23624"/>
        <dbReference type="Rhea" id="RHEA-COMP:13339"/>
        <dbReference type="Rhea" id="RHEA-COMP:13887"/>
        <dbReference type="ChEBI" id="CHEBI:15378"/>
        <dbReference type="ChEBI" id="CHEBI:57783"/>
        <dbReference type="ChEBI" id="CHEBI:58349"/>
        <dbReference type="ChEBI" id="CHEBI:65315"/>
        <dbReference type="ChEBI" id="CHEBI:74443"/>
    </reaction>
</comment>
<sequence length="313" mass="34283">MNEFYKNKVMLAPMAGVTDLAFRTICKECGADLVVSEMISSRGLHYKDKKTAALLKTNQTEAPLIVQLFGNDPEIMAESAKTLEGMGVSYLDINMGCPAPKIVKNGDGCALMQNEILAGKIAETVVQAVSVPVSVKFRAGWDTDSQNAVSFAKVMECSGVSAIAIHGRTKEQFYSGTANLEIIKRVKEAVSVPVIGNGDITDGASAKNMLDKTGCDSIMVGRGALGNPFIFQCIKKTLAGETYSEPTLFERQRAMQRHIELMRETKPERVGVPEMRKHFAWYVKGLPHSAKLKVQAFSAKSYEELFDLVNEMK</sequence>
<evidence type="ECO:0000256" key="12">
    <source>
        <dbReference type="PIRNR" id="PIRNR006621"/>
    </source>
</evidence>
<evidence type="ECO:0000256" key="14">
    <source>
        <dbReference type="PIRSR" id="PIRSR006621-2"/>
    </source>
</evidence>
<comment type="similarity">
    <text evidence="12">Belongs to the dus family.</text>
</comment>
<dbReference type="PANTHER" id="PTHR45846">
    <property type="entry name" value="TRNA-DIHYDROURIDINE(47) SYNTHASE [NAD(P)(+)]-LIKE"/>
    <property type="match status" value="1"/>
</dbReference>
<keyword evidence="5 12" id="KW-0288">FMN</keyword>
<dbReference type="EMBL" id="JACRSU010000002">
    <property type="protein sequence ID" value="MBC8540489.1"/>
    <property type="molecule type" value="Genomic_DNA"/>
</dbReference>
<feature type="binding site" evidence="14">
    <location>
        <position position="67"/>
    </location>
    <ligand>
        <name>FMN</name>
        <dbReference type="ChEBI" id="CHEBI:58210"/>
    </ligand>
</feature>
<evidence type="ECO:0000256" key="13">
    <source>
        <dbReference type="PIRSR" id="PIRSR006621-1"/>
    </source>
</evidence>
<keyword evidence="3" id="KW-0820">tRNA-binding</keyword>
<evidence type="ECO:0000259" key="15">
    <source>
        <dbReference type="Pfam" id="PF01207"/>
    </source>
</evidence>
<evidence type="ECO:0000256" key="10">
    <source>
        <dbReference type="ARBA" id="ARBA00048205"/>
    </source>
</evidence>
<dbReference type="InterPro" id="IPR024036">
    <property type="entry name" value="tRNA-dHydroUridine_Synthase_C"/>
</dbReference>
<evidence type="ECO:0000256" key="3">
    <source>
        <dbReference type="ARBA" id="ARBA00022555"/>
    </source>
</evidence>
<dbReference type="PROSITE" id="PS01136">
    <property type="entry name" value="UPF0034"/>
    <property type="match status" value="1"/>
</dbReference>
<accession>A0A926DML8</accession>
<dbReference type="GO" id="GO:0000049">
    <property type="term" value="F:tRNA binding"/>
    <property type="evidence" value="ECO:0007669"/>
    <property type="project" value="UniProtKB-KW"/>
</dbReference>
<organism evidence="16 17">
    <name type="scientific">Congzhengia minquanensis</name>
    <dbReference type="NCBI Taxonomy" id="2763657"/>
    <lineage>
        <taxon>Bacteria</taxon>
        <taxon>Bacillati</taxon>
        <taxon>Bacillota</taxon>
        <taxon>Clostridia</taxon>
        <taxon>Eubacteriales</taxon>
        <taxon>Oscillospiraceae</taxon>
        <taxon>Congzhengia</taxon>
    </lineage>
</organism>
<dbReference type="InterPro" id="IPR018517">
    <property type="entry name" value="tRNA_hU_synthase_CS"/>
</dbReference>
<comment type="caution">
    <text evidence="16">The sequence shown here is derived from an EMBL/GenBank/DDBJ whole genome shotgun (WGS) entry which is preliminary data.</text>
</comment>
<dbReference type="PIRSF" id="PIRSF006621">
    <property type="entry name" value="Dus"/>
    <property type="match status" value="1"/>
</dbReference>
<dbReference type="InterPro" id="IPR004652">
    <property type="entry name" value="DusB-like"/>
</dbReference>
<evidence type="ECO:0000256" key="5">
    <source>
        <dbReference type="ARBA" id="ARBA00022643"/>
    </source>
</evidence>
<dbReference type="Gene3D" id="3.20.20.70">
    <property type="entry name" value="Aldolase class I"/>
    <property type="match status" value="1"/>
</dbReference>
<evidence type="ECO:0000313" key="16">
    <source>
        <dbReference type="EMBL" id="MBC8540489.1"/>
    </source>
</evidence>
<feature type="active site" description="Proton donor" evidence="13">
    <location>
        <position position="97"/>
    </location>
</feature>
<evidence type="ECO:0000313" key="17">
    <source>
        <dbReference type="Proteomes" id="UP000611762"/>
    </source>
</evidence>
<dbReference type="GO" id="GO:0050660">
    <property type="term" value="F:flavin adenine dinucleotide binding"/>
    <property type="evidence" value="ECO:0007669"/>
    <property type="project" value="InterPro"/>
</dbReference>
<dbReference type="InterPro" id="IPR013785">
    <property type="entry name" value="Aldolase_TIM"/>
</dbReference>
<keyword evidence="4 12" id="KW-0285">Flavoprotein</keyword>
<dbReference type="AlphaFoldDB" id="A0A926DML8"/>
<dbReference type="SUPFAM" id="SSF51395">
    <property type="entry name" value="FMN-linked oxidoreductases"/>
    <property type="match status" value="1"/>
</dbReference>
<proteinExistence type="inferred from homology"/>
<evidence type="ECO:0000256" key="7">
    <source>
        <dbReference type="ARBA" id="ARBA00022857"/>
    </source>
</evidence>
<gene>
    <name evidence="16" type="primary">dusB</name>
    <name evidence="16" type="ORF">H8698_05810</name>
</gene>
<dbReference type="CDD" id="cd02801">
    <property type="entry name" value="DUS_like_FMN"/>
    <property type="match status" value="1"/>
</dbReference>
<feature type="binding site" evidence="14">
    <location>
        <begin position="221"/>
        <end position="222"/>
    </location>
    <ligand>
        <name>FMN</name>
        <dbReference type="ChEBI" id="CHEBI:58210"/>
    </ligand>
</feature>
<reference evidence="16" key="1">
    <citation type="submission" date="2020-08" db="EMBL/GenBank/DDBJ databases">
        <title>Genome public.</title>
        <authorList>
            <person name="Liu C."/>
            <person name="Sun Q."/>
        </authorList>
    </citation>
    <scope>NUCLEOTIDE SEQUENCE</scope>
    <source>
        <strain evidence="16">H8</strain>
    </source>
</reference>
<feature type="domain" description="DUS-like FMN-binding" evidence="15">
    <location>
        <begin position="10"/>
        <end position="304"/>
    </location>
</feature>
<evidence type="ECO:0000256" key="4">
    <source>
        <dbReference type="ARBA" id="ARBA00022630"/>
    </source>
</evidence>
<evidence type="ECO:0000256" key="8">
    <source>
        <dbReference type="ARBA" id="ARBA00022884"/>
    </source>
</evidence>
<dbReference type="NCBIfam" id="TIGR00737">
    <property type="entry name" value="nifR3_yhdG"/>
    <property type="match status" value="1"/>
</dbReference>
<keyword evidence="6 12" id="KW-0819">tRNA processing</keyword>
<name>A0A926DML8_9FIRM</name>
<feature type="binding site" evidence="14">
    <location>
        <position position="136"/>
    </location>
    <ligand>
        <name>FMN</name>
        <dbReference type="ChEBI" id="CHEBI:58210"/>
    </ligand>
</feature>
<keyword evidence="17" id="KW-1185">Reference proteome</keyword>
<protein>
    <recommendedName>
        <fullName evidence="12">tRNA-dihydrouridine synthase</fullName>
        <ecNumber evidence="12">1.3.1.-</ecNumber>
    </recommendedName>
</protein>
<keyword evidence="8" id="KW-0694">RNA-binding</keyword>
<comment type="cofactor">
    <cofactor evidence="1 12 14">
        <name>FMN</name>
        <dbReference type="ChEBI" id="CHEBI:58210"/>
    </cofactor>
</comment>
<comment type="function">
    <text evidence="2 12">Catalyzes the synthesis of 5,6-dihydrouridine (D), a modified base found in the D-loop of most tRNAs, via the reduction of the C5-C6 double bond in target uridines.</text>
</comment>
<dbReference type="InterPro" id="IPR001269">
    <property type="entry name" value="DUS_fam"/>
</dbReference>
<dbReference type="Pfam" id="PF01207">
    <property type="entry name" value="Dus"/>
    <property type="match status" value="1"/>
</dbReference>
<dbReference type="EC" id="1.3.1.-" evidence="12"/>
<keyword evidence="9 12" id="KW-0560">Oxidoreductase</keyword>
<evidence type="ECO:0000256" key="6">
    <source>
        <dbReference type="ARBA" id="ARBA00022694"/>
    </source>
</evidence>
<evidence type="ECO:0000256" key="1">
    <source>
        <dbReference type="ARBA" id="ARBA00001917"/>
    </source>
</evidence>
<feature type="binding site" evidence="14">
    <location>
        <begin position="13"/>
        <end position="15"/>
    </location>
    <ligand>
        <name>FMN</name>
        <dbReference type="ChEBI" id="CHEBI:58210"/>
    </ligand>
</feature>
<dbReference type="PANTHER" id="PTHR45846:SF1">
    <property type="entry name" value="TRNA-DIHYDROURIDINE(47) SYNTHASE [NAD(P)(+)]-LIKE"/>
    <property type="match status" value="1"/>
</dbReference>
<feature type="binding site" evidence="14">
    <location>
        <position position="166"/>
    </location>
    <ligand>
        <name>FMN</name>
        <dbReference type="ChEBI" id="CHEBI:58210"/>
    </ligand>
</feature>
<comment type="catalytic activity">
    <reaction evidence="11">
        <text>a 5,6-dihydrouridine in tRNA + NAD(+) = a uridine in tRNA + NADH + H(+)</text>
        <dbReference type="Rhea" id="RHEA:54452"/>
        <dbReference type="Rhea" id="RHEA-COMP:13339"/>
        <dbReference type="Rhea" id="RHEA-COMP:13887"/>
        <dbReference type="ChEBI" id="CHEBI:15378"/>
        <dbReference type="ChEBI" id="CHEBI:57540"/>
        <dbReference type="ChEBI" id="CHEBI:57945"/>
        <dbReference type="ChEBI" id="CHEBI:65315"/>
        <dbReference type="ChEBI" id="CHEBI:74443"/>
    </reaction>
</comment>
<dbReference type="RefSeq" id="WP_249311672.1">
    <property type="nucleotide sequence ID" value="NZ_JACRSU010000002.1"/>
</dbReference>
<keyword evidence="14" id="KW-0547">Nucleotide-binding</keyword>
<dbReference type="Proteomes" id="UP000611762">
    <property type="component" value="Unassembled WGS sequence"/>
</dbReference>